<sequence length="147" mass="16539">MTTPTLDQSLGFLIGSAYRRLSTHYARELKPYGITPEQWTVLYTIVSYPDINQKAIASHVDKDQPTTARIVELLEKKGLITKTVSATDRRAYLLNATAEGQALLAATRPVEQQHLISAFAGLSESQLRELRFMLDTIRRNTGEPYED</sequence>
<dbReference type="PANTHER" id="PTHR42756:SF1">
    <property type="entry name" value="TRANSCRIPTIONAL REPRESSOR OF EMRAB OPERON"/>
    <property type="match status" value="1"/>
</dbReference>
<dbReference type="SMART" id="SM00347">
    <property type="entry name" value="HTH_MARR"/>
    <property type="match status" value="1"/>
</dbReference>
<keyword evidence="1" id="KW-0805">Transcription regulation</keyword>
<dbReference type="Pfam" id="PF01047">
    <property type="entry name" value="MarR"/>
    <property type="match status" value="1"/>
</dbReference>
<keyword evidence="6" id="KW-1185">Reference proteome</keyword>
<dbReference type="InterPro" id="IPR000835">
    <property type="entry name" value="HTH_MarR-typ"/>
</dbReference>
<dbReference type="AlphaFoldDB" id="A0A089LSB1"/>
<feature type="domain" description="HTH marR-type" evidence="4">
    <location>
        <begin position="7"/>
        <end position="139"/>
    </location>
</feature>
<dbReference type="HOGENOM" id="CLU_083287_18_6_9"/>
<dbReference type="Gene3D" id="1.10.10.10">
    <property type="entry name" value="Winged helix-like DNA-binding domain superfamily/Winged helix DNA-binding domain"/>
    <property type="match status" value="1"/>
</dbReference>
<dbReference type="InterPro" id="IPR036388">
    <property type="entry name" value="WH-like_DNA-bd_sf"/>
</dbReference>
<dbReference type="InterPro" id="IPR036390">
    <property type="entry name" value="WH_DNA-bd_sf"/>
</dbReference>
<dbReference type="RefSeq" id="WP_038695600.1">
    <property type="nucleotide sequence ID" value="NZ_CP009286.1"/>
</dbReference>
<dbReference type="Proteomes" id="UP000029507">
    <property type="component" value="Chromosome"/>
</dbReference>
<protein>
    <submittedName>
        <fullName evidence="5">Transcriptional regulator</fullName>
    </submittedName>
</protein>
<gene>
    <name evidence="5" type="ORF">PSTEL_12620</name>
</gene>
<dbReference type="PROSITE" id="PS50995">
    <property type="entry name" value="HTH_MARR_2"/>
    <property type="match status" value="1"/>
</dbReference>
<dbReference type="OrthoDB" id="5327581at2"/>
<evidence type="ECO:0000259" key="4">
    <source>
        <dbReference type="PROSITE" id="PS50995"/>
    </source>
</evidence>
<dbReference type="STRING" id="169760.PSTEL_12620"/>
<keyword evidence="2" id="KW-0238">DNA-binding</keyword>
<evidence type="ECO:0000256" key="1">
    <source>
        <dbReference type="ARBA" id="ARBA00023015"/>
    </source>
</evidence>
<reference evidence="5 6" key="1">
    <citation type="submission" date="2014-08" db="EMBL/GenBank/DDBJ databases">
        <title>Comparative genomics of the Paenibacillus odorifer group.</title>
        <authorList>
            <person name="den Bakker H.C."/>
            <person name="Tsai Y.-C."/>
            <person name="Martin N."/>
            <person name="Korlach J."/>
            <person name="Wiedmann M."/>
        </authorList>
    </citation>
    <scope>NUCLEOTIDE SEQUENCE [LARGE SCALE GENOMIC DNA]</scope>
    <source>
        <strain evidence="5 6">DSM 14472</strain>
    </source>
</reference>
<dbReference type="EMBL" id="CP009286">
    <property type="protein sequence ID" value="AIQ63802.1"/>
    <property type="molecule type" value="Genomic_DNA"/>
</dbReference>
<dbReference type="PRINTS" id="PR00598">
    <property type="entry name" value="HTHMARR"/>
</dbReference>
<evidence type="ECO:0000256" key="3">
    <source>
        <dbReference type="ARBA" id="ARBA00023163"/>
    </source>
</evidence>
<organism evidence="5 6">
    <name type="scientific">Paenibacillus stellifer</name>
    <dbReference type="NCBI Taxonomy" id="169760"/>
    <lineage>
        <taxon>Bacteria</taxon>
        <taxon>Bacillati</taxon>
        <taxon>Bacillota</taxon>
        <taxon>Bacilli</taxon>
        <taxon>Bacillales</taxon>
        <taxon>Paenibacillaceae</taxon>
        <taxon>Paenibacillus</taxon>
    </lineage>
</organism>
<dbReference type="InterPro" id="IPR023187">
    <property type="entry name" value="Tscrpt_reg_MarR-type_CS"/>
</dbReference>
<accession>A0A089LSB1</accession>
<dbReference type="GO" id="GO:0003700">
    <property type="term" value="F:DNA-binding transcription factor activity"/>
    <property type="evidence" value="ECO:0007669"/>
    <property type="project" value="InterPro"/>
</dbReference>
<evidence type="ECO:0000313" key="5">
    <source>
        <dbReference type="EMBL" id="AIQ63802.1"/>
    </source>
</evidence>
<proteinExistence type="predicted"/>
<dbReference type="PROSITE" id="PS01117">
    <property type="entry name" value="HTH_MARR_1"/>
    <property type="match status" value="1"/>
</dbReference>
<evidence type="ECO:0000313" key="6">
    <source>
        <dbReference type="Proteomes" id="UP000029507"/>
    </source>
</evidence>
<dbReference type="PANTHER" id="PTHR42756">
    <property type="entry name" value="TRANSCRIPTIONAL REGULATOR, MARR"/>
    <property type="match status" value="1"/>
</dbReference>
<name>A0A089LSB1_9BACL</name>
<evidence type="ECO:0000256" key="2">
    <source>
        <dbReference type="ARBA" id="ARBA00023125"/>
    </source>
</evidence>
<dbReference type="GO" id="GO:0003677">
    <property type="term" value="F:DNA binding"/>
    <property type="evidence" value="ECO:0007669"/>
    <property type="project" value="UniProtKB-KW"/>
</dbReference>
<dbReference type="SUPFAM" id="SSF46785">
    <property type="entry name" value="Winged helix' DNA-binding domain"/>
    <property type="match status" value="1"/>
</dbReference>
<keyword evidence="3" id="KW-0804">Transcription</keyword>
<dbReference type="KEGG" id="pste:PSTEL_12620"/>